<evidence type="ECO:0000256" key="8">
    <source>
        <dbReference type="ARBA" id="ARBA00023143"/>
    </source>
</evidence>
<reference evidence="13" key="1">
    <citation type="submission" date="2015-07" db="EMBL/GenBank/DDBJ databases">
        <authorList>
            <person name="Wibberg D."/>
        </authorList>
    </citation>
    <scope>NUCLEOTIDE SEQUENCE [LARGE SCALE GENOMIC DNA]</scope>
</reference>
<accession>A0A0K2ZDE6</accession>
<evidence type="ECO:0000256" key="10">
    <source>
        <dbReference type="ARBA" id="ARBA00023288"/>
    </source>
</evidence>
<dbReference type="EMBL" id="CXOI01000005">
    <property type="protein sequence ID" value="CTP82757.1"/>
    <property type="molecule type" value="Genomic_DNA"/>
</dbReference>
<keyword evidence="9 11" id="KW-0998">Cell outer membrane</keyword>
<evidence type="ECO:0000313" key="12">
    <source>
        <dbReference type="EMBL" id="CTP82757.1"/>
    </source>
</evidence>
<keyword evidence="8 11" id="KW-0975">Bacterial flagellum</keyword>
<dbReference type="GO" id="GO:0009279">
    <property type="term" value="C:cell outer membrane"/>
    <property type="evidence" value="ECO:0007669"/>
    <property type="project" value="UniProtKB-SubCell"/>
</dbReference>
<evidence type="ECO:0000256" key="6">
    <source>
        <dbReference type="ARBA" id="ARBA00023136"/>
    </source>
</evidence>
<protein>
    <recommendedName>
        <fullName evidence="11">Flagellar L-ring protein</fullName>
    </recommendedName>
    <alternativeName>
        <fullName evidence="11">Basal body L-ring protein</fullName>
    </alternativeName>
</protein>
<comment type="subunit">
    <text evidence="4 11">The basal body constitutes a major portion of the flagellar organelle and consists of four rings (L,P,S, and M) mounted on a central rod.</text>
</comment>
<name>A0A0K2ZDE6_9XANT</name>
<keyword evidence="5 11" id="KW-0732">Signal</keyword>
<evidence type="ECO:0000256" key="7">
    <source>
        <dbReference type="ARBA" id="ARBA00023139"/>
    </source>
</evidence>
<keyword evidence="12" id="KW-0282">Flagellum</keyword>
<comment type="similarity">
    <text evidence="3 11">Belongs to the FlgH family.</text>
</comment>
<evidence type="ECO:0000256" key="5">
    <source>
        <dbReference type="ARBA" id="ARBA00022729"/>
    </source>
</evidence>
<evidence type="ECO:0000256" key="11">
    <source>
        <dbReference type="HAMAP-Rule" id="MF_00415"/>
    </source>
</evidence>
<gene>
    <name evidence="11 12" type="primary">flgH</name>
    <name evidence="12" type="ORF">XTALMG727_0398</name>
</gene>
<proteinExistence type="inferred from homology"/>
<dbReference type="HAMAP" id="MF_00415">
    <property type="entry name" value="FlgH"/>
    <property type="match status" value="1"/>
</dbReference>
<comment type="function">
    <text evidence="1 11">Assembles around the rod to form the L-ring and probably protects the motor/basal body from shearing forces during rotation.</text>
</comment>
<keyword evidence="10 11" id="KW-0449">Lipoprotein</keyword>
<evidence type="ECO:0000256" key="3">
    <source>
        <dbReference type="ARBA" id="ARBA00006929"/>
    </source>
</evidence>
<dbReference type="InterPro" id="IPR000527">
    <property type="entry name" value="Flag_Lring"/>
</dbReference>
<dbReference type="AlphaFoldDB" id="A0A0K2ZDE6"/>
<evidence type="ECO:0000256" key="1">
    <source>
        <dbReference type="ARBA" id="ARBA00002591"/>
    </source>
</evidence>
<evidence type="ECO:0000313" key="13">
    <source>
        <dbReference type="Proteomes" id="UP000046187"/>
    </source>
</evidence>
<keyword evidence="6 11" id="KW-0472">Membrane</keyword>
<dbReference type="PRINTS" id="PR01008">
    <property type="entry name" value="FLGLRINGFLGH"/>
</dbReference>
<organism evidence="12 13">
    <name type="scientific">Xanthomonas graminis pv. arrhenatheri LMG 727</name>
    <dbReference type="NCBI Taxonomy" id="1195923"/>
    <lineage>
        <taxon>Bacteria</taxon>
        <taxon>Pseudomonadati</taxon>
        <taxon>Pseudomonadota</taxon>
        <taxon>Gammaproteobacteria</taxon>
        <taxon>Lysobacterales</taxon>
        <taxon>Lysobacteraceae</taxon>
        <taxon>Xanthomonas</taxon>
        <taxon>Xanthomonas translucens group</taxon>
        <taxon>Xanthomonas graminis</taxon>
    </lineage>
</organism>
<keyword evidence="13" id="KW-1185">Reference proteome</keyword>
<dbReference type="Pfam" id="PF02107">
    <property type="entry name" value="FlgH"/>
    <property type="match status" value="1"/>
</dbReference>
<dbReference type="PROSITE" id="PS51257">
    <property type="entry name" value="PROKAR_LIPOPROTEIN"/>
    <property type="match status" value="1"/>
</dbReference>
<keyword evidence="7" id="KW-0564">Palmitate</keyword>
<keyword evidence="12" id="KW-0966">Cell projection</keyword>
<dbReference type="PANTHER" id="PTHR34933">
    <property type="entry name" value="FLAGELLAR L-RING PROTEIN"/>
    <property type="match status" value="1"/>
</dbReference>
<dbReference type="GO" id="GO:0009427">
    <property type="term" value="C:bacterial-type flagellum basal body, distal rod, L ring"/>
    <property type="evidence" value="ECO:0007669"/>
    <property type="project" value="InterPro"/>
</dbReference>
<dbReference type="RefSeq" id="WP_053834029.1">
    <property type="nucleotide sequence ID" value="NZ_CXOI01000005.1"/>
</dbReference>
<dbReference type="GO" id="GO:0003774">
    <property type="term" value="F:cytoskeletal motor activity"/>
    <property type="evidence" value="ECO:0007669"/>
    <property type="project" value="InterPro"/>
</dbReference>
<evidence type="ECO:0000256" key="9">
    <source>
        <dbReference type="ARBA" id="ARBA00023237"/>
    </source>
</evidence>
<dbReference type="Proteomes" id="UP000046187">
    <property type="component" value="Unassembled WGS sequence"/>
</dbReference>
<dbReference type="PANTHER" id="PTHR34933:SF1">
    <property type="entry name" value="FLAGELLAR L-RING PROTEIN"/>
    <property type="match status" value="1"/>
</dbReference>
<evidence type="ECO:0000256" key="4">
    <source>
        <dbReference type="ARBA" id="ARBA00011439"/>
    </source>
</evidence>
<comment type="subcellular location">
    <subcellularLocation>
        <location evidence="11">Cell outer membrane</location>
        <topology evidence="11">Lipid-anchor</topology>
    </subcellularLocation>
    <subcellularLocation>
        <location evidence="11">Bacterial flagellum basal body</location>
    </subcellularLocation>
    <subcellularLocation>
        <location evidence="2">Membrane</location>
        <topology evidence="2">Lipid-anchor</topology>
    </subcellularLocation>
</comment>
<keyword evidence="12" id="KW-0969">Cilium</keyword>
<sequence length="233" mass="23951">MSRLSSLSLTAALLLPVLLSGCAGLGVAAGDVRPYAPMAPIVPVVAQAAPPSAGAIYAAGPGLSLYSDRRARDVGDLLTITLVESTNASTTANTSITKKDAVTMATPTLLGAPLSINGVNVLNNSTSGDRSFAGKGNTAQSNNMQGSITVTVMQRLPNGNLVIQGQKNLRLNQGDELVQVQGIVRAADISPDNTIPSSKVADARIAYGGRGAVAQSNAMGWLSRFFNSRISPY</sequence>
<evidence type="ECO:0000256" key="2">
    <source>
        <dbReference type="ARBA" id="ARBA00004635"/>
    </source>
</evidence>
<dbReference type="NCBIfam" id="NF001304">
    <property type="entry name" value="PRK00249.1-4"/>
    <property type="match status" value="1"/>
</dbReference>
<dbReference type="GO" id="GO:0071973">
    <property type="term" value="P:bacterial-type flagellum-dependent cell motility"/>
    <property type="evidence" value="ECO:0007669"/>
    <property type="project" value="InterPro"/>
</dbReference>